<dbReference type="EMBL" id="JAHLPM010000001">
    <property type="protein sequence ID" value="MBU5436822.1"/>
    <property type="molecule type" value="Genomic_DNA"/>
</dbReference>
<reference evidence="2 3" key="1">
    <citation type="submission" date="2021-06" db="EMBL/GenBank/DDBJ databases">
        <authorList>
            <person name="Sun Q."/>
            <person name="Li D."/>
        </authorList>
    </citation>
    <scope>NUCLEOTIDE SEQUENCE [LARGE SCALE GENOMIC DNA]</scope>
    <source>
        <strain evidence="2 3">MSJ-40</strain>
    </source>
</reference>
<protein>
    <submittedName>
        <fullName evidence="2">Glycosyltransferase family 4 protein</fullName>
    </submittedName>
</protein>
<feature type="domain" description="Glycosyl transferase family 1" evidence="1">
    <location>
        <begin position="212"/>
        <end position="379"/>
    </location>
</feature>
<dbReference type="Pfam" id="PF00534">
    <property type="entry name" value="Glycos_transf_1"/>
    <property type="match status" value="1"/>
</dbReference>
<dbReference type="Proteomes" id="UP000749471">
    <property type="component" value="Unassembled WGS sequence"/>
</dbReference>
<evidence type="ECO:0000313" key="2">
    <source>
        <dbReference type="EMBL" id="MBU5436822.1"/>
    </source>
</evidence>
<dbReference type="InterPro" id="IPR001296">
    <property type="entry name" value="Glyco_trans_1"/>
</dbReference>
<dbReference type="PANTHER" id="PTHR45947">
    <property type="entry name" value="SULFOQUINOVOSYL TRANSFERASE SQD2"/>
    <property type="match status" value="1"/>
</dbReference>
<evidence type="ECO:0000259" key="1">
    <source>
        <dbReference type="Pfam" id="PF00534"/>
    </source>
</evidence>
<proteinExistence type="predicted"/>
<dbReference type="RefSeq" id="WP_216516298.1">
    <property type="nucleotide sequence ID" value="NZ_JAHLPM010000001.1"/>
</dbReference>
<dbReference type="CDD" id="cd03794">
    <property type="entry name" value="GT4_WbuB-like"/>
    <property type="match status" value="1"/>
</dbReference>
<gene>
    <name evidence="2" type="ORF">KQI42_02310</name>
</gene>
<organism evidence="2 3">
    <name type="scientific">Tissierella simiarum</name>
    <dbReference type="NCBI Taxonomy" id="2841534"/>
    <lineage>
        <taxon>Bacteria</taxon>
        <taxon>Bacillati</taxon>
        <taxon>Bacillota</taxon>
        <taxon>Tissierellia</taxon>
        <taxon>Tissierellales</taxon>
        <taxon>Tissierellaceae</taxon>
        <taxon>Tissierella</taxon>
    </lineage>
</organism>
<sequence length="399" mass="45484">MKDILIISHFVDFPFEKGNDRFCYIAEKLRLYGNQVEIVTSDYIHVSKSYRHKDSVELLKLNYKTTILHEPSYLKNVSLKRVYSHYVFGKNLESYLLGRDKPDIIYCAVPSLNVAKVAAKYAKKNNIRFIIDVQDLWPEAFKMVFNVPVLSDALFYPMKKQADYIYDAADEIIAVSNTYMNRALKVNRKCKEGHSIFLGTELASFDSLMEKNKFIGKPETEIWLTYVGTLGHSYDLTCVIDALKILEGKGIKNIKFIAIGDGPLKFMFENYAKEKGVYVEFIGRLEYGKMAGILKSCDIAINPIKAGSAGSIINKVGDYSAAGLPVLNTQECTEYRNLVDEYQIGLNCQNNNAEDLATKLVQLYENETLRKTMGKNSRKLAQELFDRKQTYMKIIDLIG</sequence>
<accession>A0ABS6E1Q8</accession>
<dbReference type="InterPro" id="IPR050194">
    <property type="entry name" value="Glycosyltransferase_grp1"/>
</dbReference>
<keyword evidence="3" id="KW-1185">Reference proteome</keyword>
<evidence type="ECO:0000313" key="3">
    <source>
        <dbReference type="Proteomes" id="UP000749471"/>
    </source>
</evidence>
<dbReference type="PANTHER" id="PTHR45947:SF3">
    <property type="entry name" value="SULFOQUINOVOSYL TRANSFERASE SQD2"/>
    <property type="match status" value="1"/>
</dbReference>
<name>A0ABS6E1Q8_9FIRM</name>
<comment type="caution">
    <text evidence="2">The sequence shown here is derived from an EMBL/GenBank/DDBJ whole genome shotgun (WGS) entry which is preliminary data.</text>
</comment>